<gene>
    <name evidence="4" type="ORF">E1B28_012294</name>
</gene>
<feature type="domain" description="Yeast cell wall synthesis Kre9/Knh1-like N-terminal" evidence="3">
    <location>
        <begin position="42"/>
        <end position="135"/>
    </location>
</feature>
<organism evidence="4 5">
    <name type="scientific">Marasmius oreades</name>
    <name type="common">fairy-ring Marasmius</name>
    <dbReference type="NCBI Taxonomy" id="181124"/>
    <lineage>
        <taxon>Eukaryota</taxon>
        <taxon>Fungi</taxon>
        <taxon>Dikarya</taxon>
        <taxon>Basidiomycota</taxon>
        <taxon>Agaricomycotina</taxon>
        <taxon>Agaricomycetes</taxon>
        <taxon>Agaricomycetidae</taxon>
        <taxon>Agaricales</taxon>
        <taxon>Marasmiineae</taxon>
        <taxon>Marasmiaceae</taxon>
        <taxon>Marasmius</taxon>
    </lineage>
</organism>
<name>A0A9P7RS71_9AGAR</name>
<accession>A0A9P7RS71</accession>
<comment type="caution">
    <text evidence="4">The sequence shown here is derived from an EMBL/GenBank/DDBJ whole genome shotgun (WGS) entry which is preliminary data.</text>
</comment>
<dbReference type="InterPro" id="IPR018466">
    <property type="entry name" value="Kre9/Knh1-like_N"/>
</dbReference>
<keyword evidence="5" id="KW-1185">Reference proteome</keyword>
<evidence type="ECO:0000259" key="3">
    <source>
        <dbReference type="Pfam" id="PF10342"/>
    </source>
</evidence>
<evidence type="ECO:0000313" key="5">
    <source>
        <dbReference type="Proteomes" id="UP001049176"/>
    </source>
</evidence>
<dbReference type="RefSeq" id="XP_043004752.1">
    <property type="nucleotide sequence ID" value="XM_043157385.1"/>
</dbReference>
<evidence type="ECO:0000256" key="1">
    <source>
        <dbReference type="ARBA" id="ARBA00022729"/>
    </source>
</evidence>
<dbReference type="Pfam" id="PF10342">
    <property type="entry name" value="Kre9_KNH"/>
    <property type="match status" value="1"/>
</dbReference>
<feature type="chain" id="PRO_5040344418" description="Yeast cell wall synthesis Kre9/Knh1-like N-terminal domain-containing protein" evidence="2">
    <location>
        <begin position="23"/>
        <end position="164"/>
    </location>
</feature>
<evidence type="ECO:0000313" key="4">
    <source>
        <dbReference type="EMBL" id="KAG7088281.1"/>
    </source>
</evidence>
<proteinExistence type="predicted"/>
<dbReference type="EMBL" id="CM032188">
    <property type="protein sequence ID" value="KAG7088281.1"/>
    <property type="molecule type" value="Genomic_DNA"/>
</dbReference>
<dbReference type="OrthoDB" id="2339190at2759"/>
<evidence type="ECO:0000256" key="2">
    <source>
        <dbReference type="SAM" id="SignalP"/>
    </source>
</evidence>
<dbReference type="AlphaFoldDB" id="A0A9P7RS71"/>
<sequence length="164" mass="18095">MICSFNPRILFGCFFWMVLASGLRILGDNLLSRDVYSPRITSPARGTVWMVGYNATITWDTSNPPQHITNAIGEIVLGHLNENDSNEHLDLGHPLAEGFDLRSGTVTVKVPEVKPGENYFVVLFGDSGNTSPPFSIEKLEDDYGTIGLNALQLPSRVIRRFSGL</sequence>
<dbReference type="GeneID" id="66081369"/>
<reference evidence="4" key="1">
    <citation type="journal article" date="2021" name="Genome Biol. Evol.">
        <title>The assembled and annotated genome of the fairy-ring fungus Marasmius oreades.</title>
        <authorList>
            <person name="Hiltunen M."/>
            <person name="Ament-Velasquez S.L."/>
            <person name="Johannesson H."/>
        </authorList>
    </citation>
    <scope>NUCLEOTIDE SEQUENCE</scope>
    <source>
        <strain evidence="4">03SP1</strain>
    </source>
</reference>
<feature type="signal peptide" evidence="2">
    <location>
        <begin position="1"/>
        <end position="22"/>
    </location>
</feature>
<dbReference type="Proteomes" id="UP001049176">
    <property type="component" value="Chromosome 8"/>
</dbReference>
<keyword evidence="1 2" id="KW-0732">Signal</keyword>
<dbReference type="KEGG" id="more:E1B28_012294"/>
<protein>
    <recommendedName>
        <fullName evidence="3">Yeast cell wall synthesis Kre9/Knh1-like N-terminal domain-containing protein</fullName>
    </recommendedName>
</protein>